<sequence>MYHLITTLRRCLLPVCTPHEPSRPCNGLAFLPRRFCDENIKQASGQFRSLSPILLCATAQSRVPGAAEGPSPPPSINHRTKTPYPYGLWSIRDKQNVRQTQPGSATANKRG</sequence>
<reference evidence="2 3" key="1">
    <citation type="submission" date="2023-09" db="EMBL/GenBank/DDBJ databases">
        <title>Multi-omics analysis of a traditional fermented food reveals byproduct-associated fungal strains for waste-to-food upcycling.</title>
        <authorList>
            <consortium name="Lawrence Berkeley National Laboratory"/>
            <person name="Rekdal V.M."/>
            <person name="Villalobos-Escobedo J.M."/>
            <person name="Rodriguez-Valeron N."/>
            <person name="Garcia M.O."/>
            <person name="Vasquez D.P."/>
            <person name="Damayanti I."/>
            <person name="Sorensen P.M."/>
            <person name="Baidoo E.E."/>
            <person name="De Carvalho A.C."/>
            <person name="Riley R."/>
            <person name="Lipzen A."/>
            <person name="He G."/>
            <person name="Yan M."/>
            <person name="Haridas S."/>
            <person name="Daum C."/>
            <person name="Yoshinaga Y."/>
            <person name="Ng V."/>
            <person name="Grigoriev I.V."/>
            <person name="Munk R."/>
            <person name="Nuraida L."/>
            <person name="Wijaya C.H."/>
            <person name="Morales P.-C."/>
            <person name="Keasling J.D."/>
        </authorList>
    </citation>
    <scope>NUCLEOTIDE SEQUENCE [LARGE SCALE GENOMIC DNA]</scope>
    <source>
        <strain evidence="2 3">FGSC 2613</strain>
    </source>
</reference>
<feature type="compositionally biased region" description="Polar residues" evidence="1">
    <location>
        <begin position="97"/>
        <end position="111"/>
    </location>
</feature>
<dbReference type="Proteomes" id="UP001451303">
    <property type="component" value="Unassembled WGS sequence"/>
</dbReference>
<organism evidence="2 3">
    <name type="scientific">Neurospora intermedia</name>
    <dbReference type="NCBI Taxonomy" id="5142"/>
    <lineage>
        <taxon>Eukaryota</taxon>
        <taxon>Fungi</taxon>
        <taxon>Dikarya</taxon>
        <taxon>Ascomycota</taxon>
        <taxon>Pezizomycotina</taxon>
        <taxon>Sordariomycetes</taxon>
        <taxon>Sordariomycetidae</taxon>
        <taxon>Sordariales</taxon>
        <taxon>Sordariaceae</taxon>
        <taxon>Neurospora</taxon>
    </lineage>
</organism>
<gene>
    <name evidence="2" type="ORF">QR685DRAFT_525160</name>
</gene>
<evidence type="ECO:0000256" key="1">
    <source>
        <dbReference type="SAM" id="MobiDB-lite"/>
    </source>
</evidence>
<dbReference type="EMBL" id="JAVLET010000004">
    <property type="protein sequence ID" value="KAL0470992.1"/>
    <property type="molecule type" value="Genomic_DNA"/>
</dbReference>
<proteinExistence type="predicted"/>
<evidence type="ECO:0000313" key="2">
    <source>
        <dbReference type="EMBL" id="KAL0470992.1"/>
    </source>
</evidence>
<feature type="region of interest" description="Disordered" evidence="1">
    <location>
        <begin position="63"/>
        <end position="111"/>
    </location>
</feature>
<keyword evidence="3" id="KW-1185">Reference proteome</keyword>
<evidence type="ECO:0000313" key="3">
    <source>
        <dbReference type="Proteomes" id="UP001451303"/>
    </source>
</evidence>
<name>A0ABR3DE76_NEUIN</name>
<accession>A0ABR3DE76</accession>
<protein>
    <submittedName>
        <fullName evidence="2">Uncharacterized protein</fullName>
    </submittedName>
</protein>
<comment type="caution">
    <text evidence="2">The sequence shown here is derived from an EMBL/GenBank/DDBJ whole genome shotgun (WGS) entry which is preliminary data.</text>
</comment>